<dbReference type="Proteomes" id="UP000232455">
    <property type="component" value="Unassembled WGS sequence"/>
</dbReference>
<dbReference type="Pfam" id="PF04612">
    <property type="entry name" value="T2SSM"/>
    <property type="match status" value="1"/>
</dbReference>
<dbReference type="RefSeq" id="WP_095187430.1">
    <property type="nucleotide sequence ID" value="NZ_JAVLSL010000001.1"/>
</dbReference>
<name>A0ABX4PZ41_9PSED</name>
<dbReference type="EMBL" id="PHHE01000001">
    <property type="protein sequence ID" value="PKA69791.1"/>
    <property type="molecule type" value="Genomic_DNA"/>
</dbReference>
<accession>A0ABX4PZ41</accession>
<protein>
    <submittedName>
        <fullName evidence="11">Type II secretory pathway component PulM</fullName>
    </submittedName>
</protein>
<evidence type="ECO:0000256" key="3">
    <source>
        <dbReference type="ARBA" id="ARBA00022448"/>
    </source>
</evidence>
<keyword evidence="8 10" id="KW-1133">Transmembrane helix</keyword>
<comment type="caution">
    <text evidence="11">The sequence shown here is derived from an EMBL/GenBank/DDBJ whole genome shotgun (WGS) entry which is preliminary data.</text>
</comment>
<evidence type="ECO:0000256" key="6">
    <source>
        <dbReference type="ARBA" id="ARBA00022692"/>
    </source>
</evidence>
<dbReference type="InterPro" id="IPR023229">
    <property type="entry name" value="T2SS_M_periplasmic_sf"/>
</dbReference>
<reference evidence="11 12" key="1">
    <citation type="submission" date="2017-11" db="EMBL/GenBank/DDBJ databases">
        <title>Genome sequencing of a diverse group of Pseudomonas species.</title>
        <authorList>
            <person name="Loper J."/>
        </authorList>
    </citation>
    <scope>NUCLEOTIDE SEQUENCE [LARGE SCALE GENOMIC DNA]</scope>
    <source>
        <strain evidence="11 12">LMG 25716</strain>
    </source>
</reference>
<evidence type="ECO:0000313" key="11">
    <source>
        <dbReference type="EMBL" id="PKA69791.1"/>
    </source>
</evidence>
<evidence type="ECO:0000256" key="9">
    <source>
        <dbReference type="ARBA" id="ARBA00023136"/>
    </source>
</evidence>
<keyword evidence="12" id="KW-1185">Reference proteome</keyword>
<organism evidence="11 12">
    <name type="scientific">Pseudomonas baetica</name>
    <dbReference type="NCBI Taxonomy" id="674054"/>
    <lineage>
        <taxon>Bacteria</taxon>
        <taxon>Pseudomonadati</taxon>
        <taxon>Pseudomonadota</taxon>
        <taxon>Gammaproteobacteria</taxon>
        <taxon>Pseudomonadales</taxon>
        <taxon>Pseudomonadaceae</taxon>
        <taxon>Pseudomonas</taxon>
    </lineage>
</organism>
<evidence type="ECO:0000256" key="8">
    <source>
        <dbReference type="ARBA" id="ARBA00022989"/>
    </source>
</evidence>
<feature type="transmembrane region" description="Helical" evidence="10">
    <location>
        <begin position="25"/>
        <end position="43"/>
    </location>
</feature>
<dbReference type="SUPFAM" id="SSF103054">
    <property type="entry name" value="General secretion pathway protein M, EpsM"/>
    <property type="match status" value="1"/>
</dbReference>
<keyword evidence="9 10" id="KW-0472">Membrane</keyword>
<comment type="subcellular location">
    <subcellularLocation>
        <location evidence="1">Cell inner membrane</location>
        <topology evidence="1">Single-pass membrane protein</topology>
    </subcellularLocation>
</comment>
<evidence type="ECO:0000256" key="10">
    <source>
        <dbReference type="SAM" id="Phobius"/>
    </source>
</evidence>
<evidence type="ECO:0000256" key="4">
    <source>
        <dbReference type="ARBA" id="ARBA00022475"/>
    </source>
</evidence>
<keyword evidence="7" id="KW-0653">Protein transport</keyword>
<keyword evidence="5" id="KW-0997">Cell inner membrane</keyword>
<proteinExistence type="inferred from homology"/>
<keyword evidence="3" id="KW-0813">Transport</keyword>
<evidence type="ECO:0000256" key="7">
    <source>
        <dbReference type="ARBA" id="ARBA00022927"/>
    </source>
</evidence>
<sequence length="156" mass="17759">MKSYLKLPPVLQEKWQQLPRRDQKMLVWLGIFLIAVLMFSGLWQPAQQRLAAAERLYQQRLALALQVQRALPSQQRPLVSAPLSTRLSDSALAQGLDLEQFEADDNVLRITLRGNAQTLLKWLEGVERDGAQFESLSLDKKDQLLEAQLVVRAEPS</sequence>
<gene>
    <name evidence="11" type="ORF">ATI02_2658</name>
</gene>
<evidence type="ECO:0000256" key="2">
    <source>
        <dbReference type="ARBA" id="ARBA00010637"/>
    </source>
</evidence>
<keyword evidence="6 10" id="KW-0812">Transmembrane</keyword>
<evidence type="ECO:0000313" key="12">
    <source>
        <dbReference type="Proteomes" id="UP000232455"/>
    </source>
</evidence>
<dbReference type="InterPro" id="IPR007690">
    <property type="entry name" value="T2SS_GspM"/>
</dbReference>
<evidence type="ECO:0000256" key="1">
    <source>
        <dbReference type="ARBA" id="ARBA00004377"/>
    </source>
</evidence>
<comment type="similarity">
    <text evidence="2">Belongs to the GSP M family.</text>
</comment>
<keyword evidence="4" id="KW-1003">Cell membrane</keyword>
<evidence type="ECO:0000256" key="5">
    <source>
        <dbReference type="ARBA" id="ARBA00022519"/>
    </source>
</evidence>